<dbReference type="GeneID" id="81368569"/>
<name>A0A9W9W1B2_9EURO</name>
<sequence length="376" mass="43108">MVNTSNFLTRTQLRKLFILLGSSLCLYLLLLLHTTYHPFNSLSEPQTKTQHDISSGPSNESPPSSPPSSSPIAIPPQKPRPKSPYCVAAFLGADYHGEDGDNDDADWYYVGARTLVYQLLHSPTTRFTDPVKTEPIPVIIMVTKDVSESKRRRLEIDGATVVEIEEVTADFAIGEPRYAQVLTKLRVFDPELMPYEKVFLMDTDMVLTRPIDAIFQDESTRLSPVDRNYTGPDAEIAPLPETFMFAATPESLDRDHAYPFLDLERKQHYFNVGCMLFSPSKEIYNFYLSILDHPDMFGHGWPEQDLLNYIHRLEGPMPWSRLHFSWYLNWPNINDIDGQMAIIHEKYWEQTLNLAGRIALSRVWEMQGYWIGKEGA</sequence>
<feature type="compositionally biased region" description="Pro residues" evidence="1">
    <location>
        <begin position="63"/>
        <end position="78"/>
    </location>
</feature>
<dbReference type="RefSeq" id="XP_056488891.1">
    <property type="nucleotide sequence ID" value="XM_056629589.1"/>
</dbReference>
<reference evidence="2" key="1">
    <citation type="submission" date="2022-12" db="EMBL/GenBank/DDBJ databases">
        <authorList>
            <person name="Petersen C."/>
        </authorList>
    </citation>
    <scope>NUCLEOTIDE SEQUENCE</scope>
    <source>
        <strain evidence="2">IBT 29677</strain>
    </source>
</reference>
<accession>A0A9W9W1B2</accession>
<dbReference type="AlphaFoldDB" id="A0A9W9W1B2"/>
<dbReference type="Proteomes" id="UP001147747">
    <property type="component" value="Unassembled WGS sequence"/>
</dbReference>
<keyword evidence="3" id="KW-1185">Reference proteome</keyword>
<dbReference type="SUPFAM" id="SSF53448">
    <property type="entry name" value="Nucleotide-diphospho-sugar transferases"/>
    <property type="match status" value="1"/>
</dbReference>
<feature type="region of interest" description="Disordered" evidence="1">
    <location>
        <begin position="43"/>
        <end position="81"/>
    </location>
</feature>
<evidence type="ECO:0000313" key="2">
    <source>
        <dbReference type="EMBL" id="KAJ5396839.1"/>
    </source>
</evidence>
<evidence type="ECO:0008006" key="4">
    <source>
        <dbReference type="Google" id="ProtNLM"/>
    </source>
</evidence>
<organism evidence="2 3">
    <name type="scientific">Penicillium cosmopolitanum</name>
    <dbReference type="NCBI Taxonomy" id="1131564"/>
    <lineage>
        <taxon>Eukaryota</taxon>
        <taxon>Fungi</taxon>
        <taxon>Dikarya</taxon>
        <taxon>Ascomycota</taxon>
        <taxon>Pezizomycotina</taxon>
        <taxon>Eurotiomycetes</taxon>
        <taxon>Eurotiomycetidae</taxon>
        <taxon>Eurotiales</taxon>
        <taxon>Aspergillaceae</taxon>
        <taxon>Penicillium</taxon>
    </lineage>
</organism>
<dbReference type="EMBL" id="JAPZBU010000006">
    <property type="protein sequence ID" value="KAJ5396839.1"/>
    <property type="molecule type" value="Genomic_DNA"/>
</dbReference>
<dbReference type="Gene3D" id="3.90.550.10">
    <property type="entry name" value="Spore Coat Polysaccharide Biosynthesis Protein SpsA, Chain A"/>
    <property type="match status" value="1"/>
</dbReference>
<comment type="caution">
    <text evidence="2">The sequence shown here is derived from an EMBL/GenBank/DDBJ whole genome shotgun (WGS) entry which is preliminary data.</text>
</comment>
<reference evidence="2" key="2">
    <citation type="journal article" date="2023" name="IMA Fungus">
        <title>Comparative genomic study of the Penicillium genus elucidates a diverse pangenome and 15 lateral gene transfer events.</title>
        <authorList>
            <person name="Petersen C."/>
            <person name="Sorensen T."/>
            <person name="Nielsen M.R."/>
            <person name="Sondergaard T.E."/>
            <person name="Sorensen J.L."/>
            <person name="Fitzpatrick D.A."/>
            <person name="Frisvad J.C."/>
            <person name="Nielsen K.L."/>
        </authorList>
    </citation>
    <scope>NUCLEOTIDE SEQUENCE</scope>
    <source>
        <strain evidence="2">IBT 29677</strain>
    </source>
</reference>
<feature type="compositionally biased region" description="Low complexity" evidence="1">
    <location>
        <begin position="53"/>
        <end position="62"/>
    </location>
</feature>
<dbReference type="InterPro" id="IPR029044">
    <property type="entry name" value="Nucleotide-diphossugar_trans"/>
</dbReference>
<proteinExistence type="predicted"/>
<protein>
    <recommendedName>
        <fullName evidence="4">Glycosyltransferase family 8 protein</fullName>
    </recommendedName>
</protein>
<dbReference type="PANTHER" id="PTHR11183">
    <property type="entry name" value="GLYCOGENIN SUBFAMILY MEMBER"/>
    <property type="match status" value="1"/>
</dbReference>
<evidence type="ECO:0000313" key="3">
    <source>
        <dbReference type="Proteomes" id="UP001147747"/>
    </source>
</evidence>
<dbReference type="InterPro" id="IPR050587">
    <property type="entry name" value="GNT1/Glycosyltrans_8"/>
</dbReference>
<evidence type="ECO:0000256" key="1">
    <source>
        <dbReference type="SAM" id="MobiDB-lite"/>
    </source>
</evidence>
<gene>
    <name evidence="2" type="ORF">N7509_004952</name>
</gene>
<dbReference type="OrthoDB" id="2014201at2759"/>